<dbReference type="EMBL" id="BPVZ01000010">
    <property type="protein sequence ID" value="GKU96456.1"/>
    <property type="molecule type" value="Genomic_DNA"/>
</dbReference>
<name>A0AAV5IFL7_9ROSI</name>
<proteinExistence type="predicted"/>
<comment type="caution">
    <text evidence="1">The sequence shown here is derived from an EMBL/GenBank/DDBJ whole genome shotgun (WGS) entry which is preliminary data.</text>
</comment>
<sequence length="34" mass="4037">MVQNLVLLHLSFSSLKWIVDEQHQKKKQAKKMIS</sequence>
<reference evidence="1 2" key="1">
    <citation type="journal article" date="2021" name="Commun. Biol.">
        <title>The genome of Shorea leprosula (Dipterocarpaceae) highlights the ecological relevance of drought in aseasonal tropical rainforests.</title>
        <authorList>
            <person name="Ng K.K.S."/>
            <person name="Kobayashi M.J."/>
            <person name="Fawcett J.A."/>
            <person name="Hatakeyama M."/>
            <person name="Paape T."/>
            <person name="Ng C.H."/>
            <person name="Ang C.C."/>
            <person name="Tnah L.H."/>
            <person name="Lee C.T."/>
            <person name="Nishiyama T."/>
            <person name="Sese J."/>
            <person name="O'Brien M.J."/>
            <person name="Copetti D."/>
            <person name="Mohd Noor M.I."/>
            <person name="Ong R.C."/>
            <person name="Putra M."/>
            <person name="Sireger I.Z."/>
            <person name="Indrioko S."/>
            <person name="Kosugi Y."/>
            <person name="Izuno A."/>
            <person name="Isagi Y."/>
            <person name="Lee S.L."/>
            <person name="Shimizu K.K."/>
        </authorList>
    </citation>
    <scope>NUCLEOTIDE SEQUENCE [LARGE SCALE GENOMIC DNA]</scope>
    <source>
        <strain evidence="1">214</strain>
    </source>
</reference>
<organism evidence="1 2">
    <name type="scientific">Rubroshorea leprosula</name>
    <dbReference type="NCBI Taxonomy" id="152421"/>
    <lineage>
        <taxon>Eukaryota</taxon>
        <taxon>Viridiplantae</taxon>
        <taxon>Streptophyta</taxon>
        <taxon>Embryophyta</taxon>
        <taxon>Tracheophyta</taxon>
        <taxon>Spermatophyta</taxon>
        <taxon>Magnoliopsida</taxon>
        <taxon>eudicotyledons</taxon>
        <taxon>Gunneridae</taxon>
        <taxon>Pentapetalae</taxon>
        <taxon>rosids</taxon>
        <taxon>malvids</taxon>
        <taxon>Malvales</taxon>
        <taxon>Dipterocarpaceae</taxon>
        <taxon>Rubroshorea</taxon>
    </lineage>
</organism>
<evidence type="ECO:0000313" key="1">
    <source>
        <dbReference type="EMBL" id="GKU96456.1"/>
    </source>
</evidence>
<dbReference type="Proteomes" id="UP001054252">
    <property type="component" value="Unassembled WGS sequence"/>
</dbReference>
<keyword evidence="2" id="KW-1185">Reference proteome</keyword>
<accession>A0AAV5IFL7</accession>
<evidence type="ECO:0000313" key="2">
    <source>
        <dbReference type="Proteomes" id="UP001054252"/>
    </source>
</evidence>
<protein>
    <submittedName>
        <fullName evidence="1">Uncharacterized protein</fullName>
    </submittedName>
</protein>
<gene>
    <name evidence="1" type="ORF">SLEP1_g9688</name>
</gene>
<dbReference type="AlphaFoldDB" id="A0AAV5IFL7"/>